<keyword evidence="2" id="KW-1185">Reference proteome</keyword>
<accession>A0ABZ3IDJ4</accession>
<dbReference type="Proteomes" id="UP001455384">
    <property type="component" value="Chromosome"/>
</dbReference>
<protein>
    <submittedName>
        <fullName evidence="1">Uncharacterized protein</fullName>
    </submittedName>
</protein>
<sequence>MQNALKRRSGKGWGIFEKIGEEEFIVDFTRIEIGHFPTFRVSEKHCCCSMNEEKCSVIPLEKQLKMKLILKNFIKKPALRVPVETMLLL</sequence>
<evidence type="ECO:0000313" key="2">
    <source>
        <dbReference type="Proteomes" id="UP001455384"/>
    </source>
</evidence>
<gene>
    <name evidence="1" type="ORF">RQP18_13345</name>
</gene>
<name>A0ABZ3IDJ4_9STAP</name>
<dbReference type="RefSeq" id="WP_373446058.1">
    <property type="nucleotide sequence ID" value="NZ_CP138333.2"/>
</dbReference>
<reference evidence="2" key="1">
    <citation type="submission" date="2023-10" db="EMBL/GenBank/DDBJ databases">
        <title>Genome analysis and identification of Salinococcus sp. Bachu38 nov., a PGPR from the rhizosphere of Tamarix.</title>
        <authorList>
            <person name="Liang Z."/>
            <person name="Zhang X."/>
            <person name="Jia J."/>
            <person name="Chen X."/>
            <person name="Wang Y."/>
            <person name="Wang Q."/>
            <person name="Wang R."/>
        </authorList>
    </citation>
    <scope>NUCLEOTIDE SEQUENCE [LARGE SCALE GENOMIC DNA]</scope>
    <source>
        <strain evidence="2">Bachu38</strain>
    </source>
</reference>
<evidence type="ECO:0000313" key="1">
    <source>
        <dbReference type="EMBL" id="XFH00991.1"/>
    </source>
</evidence>
<dbReference type="EMBL" id="CP138333">
    <property type="protein sequence ID" value="XFH00991.1"/>
    <property type="molecule type" value="Genomic_DNA"/>
</dbReference>
<organism evidence="1 2">
    <name type="scientific">Salinicoccus bachuensis</name>
    <dbReference type="NCBI Taxonomy" id="3136731"/>
    <lineage>
        <taxon>Bacteria</taxon>
        <taxon>Bacillati</taxon>
        <taxon>Bacillota</taxon>
        <taxon>Bacilli</taxon>
        <taxon>Bacillales</taxon>
        <taxon>Staphylococcaceae</taxon>
        <taxon>Salinicoccus</taxon>
    </lineage>
</organism>
<proteinExistence type="predicted"/>